<comment type="caution">
    <text evidence="18">The sequence shown here is derived from an EMBL/GenBank/DDBJ whole genome shotgun (WGS) entry which is preliminary data.</text>
</comment>
<evidence type="ECO:0000256" key="15">
    <source>
        <dbReference type="ARBA" id="ARBA00032048"/>
    </source>
</evidence>
<keyword evidence="9" id="KW-0694">RNA-binding</keyword>
<comment type="pathway">
    <text evidence="3">Aminoacyl-tRNA biosynthesis; selenocysteinyl-tRNA(Sec) biosynthesis; selenocysteinyl-tRNA(Sec) from L-seryl-tRNA(Sec) (archaeal/eukaryal route): step 2/2.</text>
</comment>
<evidence type="ECO:0000256" key="4">
    <source>
        <dbReference type="ARBA" id="ARBA00007037"/>
    </source>
</evidence>
<dbReference type="InterPro" id="IPR019872">
    <property type="entry name" value="Sec-tRNA_Se_transferase"/>
</dbReference>
<evidence type="ECO:0000256" key="5">
    <source>
        <dbReference type="ARBA" id="ARBA00012464"/>
    </source>
</evidence>
<evidence type="ECO:0000256" key="1">
    <source>
        <dbReference type="ARBA" id="ARBA00001933"/>
    </source>
</evidence>
<evidence type="ECO:0000256" key="3">
    <source>
        <dbReference type="ARBA" id="ARBA00004822"/>
    </source>
</evidence>
<proteinExistence type="inferred from homology"/>
<dbReference type="InterPro" id="IPR015424">
    <property type="entry name" value="PyrdxlP-dep_Trfase"/>
</dbReference>
<dbReference type="PANTHER" id="PTHR12944">
    <property type="entry name" value="SOLUBLE LIVER ANTIGEN/LIVER PANCREAS ANTIGEN"/>
    <property type="match status" value="1"/>
</dbReference>
<keyword evidence="8" id="KW-0808">Transferase</keyword>
<evidence type="ECO:0000256" key="8">
    <source>
        <dbReference type="ARBA" id="ARBA00022679"/>
    </source>
</evidence>
<evidence type="ECO:0000313" key="19">
    <source>
        <dbReference type="Proteomes" id="UP001482620"/>
    </source>
</evidence>
<dbReference type="Proteomes" id="UP001482620">
    <property type="component" value="Unassembled WGS sequence"/>
</dbReference>
<dbReference type="InterPro" id="IPR008829">
    <property type="entry name" value="SepSecS/SepCysS"/>
</dbReference>
<dbReference type="PANTHER" id="PTHR12944:SF2">
    <property type="entry name" value="O-PHOSPHOSERYL-TRNA(SEC) SELENIUM TRANSFERASE"/>
    <property type="match status" value="1"/>
</dbReference>
<keyword evidence="11" id="KW-0648">Protein biosynthesis</keyword>
<comment type="subunit">
    <text evidence="13">Homotetramer formed by a catalytic dimer and a non-catalytic dimer serving as a binding platform that orients tRNASec for catalysis. Each tetramer binds the CCA ends of two tRNAs which point to the active sites of the catalytic dimer.</text>
</comment>
<dbReference type="EC" id="2.9.1.2" evidence="5"/>
<organism evidence="18 19">
    <name type="scientific">Ilyodon furcidens</name>
    <name type="common">goldbreast splitfin</name>
    <dbReference type="NCBI Taxonomy" id="33524"/>
    <lineage>
        <taxon>Eukaryota</taxon>
        <taxon>Metazoa</taxon>
        <taxon>Chordata</taxon>
        <taxon>Craniata</taxon>
        <taxon>Vertebrata</taxon>
        <taxon>Euteleostomi</taxon>
        <taxon>Actinopterygii</taxon>
        <taxon>Neopterygii</taxon>
        <taxon>Teleostei</taxon>
        <taxon>Neoteleostei</taxon>
        <taxon>Acanthomorphata</taxon>
        <taxon>Ovalentaria</taxon>
        <taxon>Atherinomorphae</taxon>
        <taxon>Cyprinodontiformes</taxon>
        <taxon>Goodeidae</taxon>
        <taxon>Ilyodon</taxon>
    </lineage>
</organism>
<keyword evidence="19" id="KW-1185">Reference proteome</keyword>
<evidence type="ECO:0000256" key="11">
    <source>
        <dbReference type="ARBA" id="ARBA00022917"/>
    </source>
</evidence>
<evidence type="ECO:0000256" key="14">
    <source>
        <dbReference type="ARBA" id="ARBA00030669"/>
    </source>
</evidence>
<dbReference type="InterPro" id="IPR015421">
    <property type="entry name" value="PyrdxlP-dep_Trfase_major"/>
</dbReference>
<keyword evidence="10" id="KW-0663">Pyridoxal phosphate</keyword>
<comment type="function">
    <text evidence="2">Converts O-phosphoseryl-tRNA(Sec) to selenocysteinyl-tRNA(Sec) required for selenoprotein biosynthesis.</text>
</comment>
<name>A0ABV0UKE1_9TELE</name>
<gene>
    <name evidence="18" type="ORF">ILYODFUR_030702</name>
</gene>
<dbReference type="EMBL" id="JAHRIQ010074128">
    <property type="protein sequence ID" value="MEQ2245704.1"/>
    <property type="molecule type" value="Genomic_DNA"/>
</dbReference>
<dbReference type="Gene3D" id="3.40.640.10">
    <property type="entry name" value="Type I PLP-dependent aspartate aminotransferase-like (Major domain)"/>
    <property type="match status" value="1"/>
</dbReference>
<evidence type="ECO:0000256" key="7">
    <source>
        <dbReference type="ARBA" id="ARBA00022555"/>
    </source>
</evidence>
<keyword evidence="7" id="KW-0820">tRNA-binding</keyword>
<dbReference type="SUPFAM" id="SSF53383">
    <property type="entry name" value="PLP-dependent transferases"/>
    <property type="match status" value="1"/>
</dbReference>
<comment type="catalytic activity">
    <reaction evidence="17">
        <text>O-phospho-L-seryl-tRNA(Sec) + selenophosphate + H2O = L-selenocysteinyl-tRNA(Sec) + 2 phosphate</text>
        <dbReference type="Rhea" id="RHEA:25041"/>
        <dbReference type="Rhea" id="RHEA-COMP:9743"/>
        <dbReference type="Rhea" id="RHEA-COMP:9947"/>
        <dbReference type="ChEBI" id="CHEBI:15377"/>
        <dbReference type="ChEBI" id="CHEBI:16144"/>
        <dbReference type="ChEBI" id="CHEBI:43474"/>
        <dbReference type="ChEBI" id="CHEBI:78551"/>
        <dbReference type="ChEBI" id="CHEBI:78573"/>
        <dbReference type="EC" id="2.9.1.2"/>
    </reaction>
</comment>
<accession>A0ABV0UKE1</accession>
<evidence type="ECO:0000256" key="16">
    <source>
        <dbReference type="ARBA" id="ARBA00032693"/>
    </source>
</evidence>
<evidence type="ECO:0000256" key="10">
    <source>
        <dbReference type="ARBA" id="ARBA00022898"/>
    </source>
</evidence>
<evidence type="ECO:0000256" key="17">
    <source>
        <dbReference type="ARBA" id="ARBA00048808"/>
    </source>
</evidence>
<reference evidence="18 19" key="1">
    <citation type="submission" date="2021-06" db="EMBL/GenBank/DDBJ databases">
        <authorList>
            <person name="Palmer J.M."/>
        </authorList>
    </citation>
    <scope>NUCLEOTIDE SEQUENCE [LARGE SCALE GENOMIC DNA]</scope>
    <source>
        <strain evidence="19">if_2019</strain>
        <tissue evidence="18">Muscle</tissue>
    </source>
</reference>
<evidence type="ECO:0000256" key="6">
    <source>
        <dbReference type="ARBA" id="ARBA00021963"/>
    </source>
</evidence>
<dbReference type="Pfam" id="PF05889">
    <property type="entry name" value="SepSecS"/>
    <property type="match status" value="1"/>
</dbReference>
<comment type="similarity">
    <text evidence="4">Belongs to the SepSecS family.</text>
</comment>
<evidence type="ECO:0000256" key="9">
    <source>
        <dbReference type="ARBA" id="ARBA00022884"/>
    </source>
</evidence>
<protein>
    <recommendedName>
        <fullName evidence="6">O-phosphoseryl-tRNA(Sec) selenium transferase</fullName>
        <ecNumber evidence="5">2.9.1.2</ecNumber>
    </recommendedName>
    <alternativeName>
        <fullName evidence="14">Selenocysteine synthase</fullName>
    </alternativeName>
    <alternativeName>
        <fullName evidence="15">Selenocysteinyl-tRNA(Sec) synthase</fullName>
    </alternativeName>
    <alternativeName>
        <fullName evidence="16">Sep-tRNA:Sec-tRNA synthase</fullName>
    </alternativeName>
</protein>
<evidence type="ECO:0000256" key="12">
    <source>
        <dbReference type="ARBA" id="ARBA00023266"/>
    </source>
</evidence>
<evidence type="ECO:0000256" key="2">
    <source>
        <dbReference type="ARBA" id="ARBA00002552"/>
    </source>
</evidence>
<sequence length="134" mass="15036">LFYLPPKSSLGFLCPGRASASPSLDVLITLLTLGANGYKKYLSERKEIYSFLVEELKNLASAHGERLLHTPHNPISLAMSLDGLQASSNQAVTQLGSMLFTRQVSGARYENWSHIALHKYSYHFTFFFPHNHKP</sequence>
<evidence type="ECO:0000313" key="18">
    <source>
        <dbReference type="EMBL" id="MEQ2245704.1"/>
    </source>
</evidence>
<comment type="cofactor">
    <cofactor evidence="1">
        <name>pyridoxal 5'-phosphate</name>
        <dbReference type="ChEBI" id="CHEBI:597326"/>
    </cofactor>
</comment>
<evidence type="ECO:0000256" key="13">
    <source>
        <dbReference type="ARBA" id="ARBA00026053"/>
    </source>
</evidence>
<keyword evidence="12" id="KW-0711">Selenium</keyword>
<feature type="non-terminal residue" evidence="18">
    <location>
        <position position="1"/>
    </location>
</feature>